<dbReference type="STRING" id="349064.SAMN05660429_02823"/>
<evidence type="ECO:0000313" key="1">
    <source>
        <dbReference type="EMBL" id="SET83550.1"/>
    </source>
</evidence>
<keyword evidence="2" id="KW-1185">Reference proteome</keyword>
<evidence type="ECO:0008006" key="3">
    <source>
        <dbReference type="Google" id="ProtNLM"/>
    </source>
</evidence>
<gene>
    <name evidence="1" type="ORF">SAMN05660429_02823</name>
</gene>
<name>A0A1I0HIA9_THASX</name>
<accession>A0A1I0HIA9</accession>
<dbReference type="EMBL" id="FOHK01000016">
    <property type="protein sequence ID" value="SET83550.1"/>
    <property type="molecule type" value="Genomic_DNA"/>
</dbReference>
<organism evidence="1 2">
    <name type="scientific">Thalassotalea agarivorans</name>
    <name type="common">Thalassomonas agarivorans</name>
    <dbReference type="NCBI Taxonomy" id="349064"/>
    <lineage>
        <taxon>Bacteria</taxon>
        <taxon>Pseudomonadati</taxon>
        <taxon>Pseudomonadota</taxon>
        <taxon>Gammaproteobacteria</taxon>
        <taxon>Alteromonadales</taxon>
        <taxon>Colwelliaceae</taxon>
        <taxon>Thalassotalea</taxon>
    </lineage>
</organism>
<protein>
    <recommendedName>
        <fullName evidence="3">DUF2884 family protein</fullName>
    </recommendedName>
</protein>
<reference evidence="1 2" key="1">
    <citation type="submission" date="2016-10" db="EMBL/GenBank/DDBJ databases">
        <authorList>
            <person name="de Groot N.N."/>
        </authorList>
    </citation>
    <scope>NUCLEOTIDE SEQUENCE [LARGE SCALE GENOMIC DNA]</scope>
    <source>
        <strain evidence="1 2">DSM 19706</strain>
    </source>
</reference>
<dbReference type="Pfam" id="PF11101">
    <property type="entry name" value="DUF2884"/>
    <property type="match status" value="1"/>
</dbReference>
<dbReference type="InterPro" id="IPR021307">
    <property type="entry name" value="DUF2884"/>
</dbReference>
<sequence>MKYLASLMVFFSLFAQGQEQSCNISFSYGVIIDPSHIRFVKHGQTQIQINNEHQLFIHGREQTLDDKQKQLLSSYAAGLREQIPEIVDIALESAEMGLKTVDKIVGTLTGENSRAHQKVQKQFEELHWRLRMRFNHSDNSYYLAPQDLDSFDQIFAGEFEAQIEEVISESLGTILLAVGANLSEQNDENSEERISTMDERIDTLTEDIDAEVSQKARRIELKAQQFCYELNELNMLEFELHQNMPALAEFDLINVQ</sequence>
<dbReference type="OrthoDB" id="5760736at2"/>
<dbReference type="Proteomes" id="UP000199308">
    <property type="component" value="Unassembled WGS sequence"/>
</dbReference>
<dbReference type="RefSeq" id="WP_093331850.1">
    <property type="nucleotide sequence ID" value="NZ_AP027363.1"/>
</dbReference>
<evidence type="ECO:0000313" key="2">
    <source>
        <dbReference type="Proteomes" id="UP000199308"/>
    </source>
</evidence>
<proteinExistence type="predicted"/>
<dbReference type="AlphaFoldDB" id="A0A1I0HIA9"/>